<protein>
    <submittedName>
        <fullName evidence="2">Uncharacterized protein</fullName>
    </submittedName>
</protein>
<organism evidence="2 3">
    <name type="scientific">Acrocarpospora pleiomorpha</name>
    <dbReference type="NCBI Taxonomy" id="90975"/>
    <lineage>
        <taxon>Bacteria</taxon>
        <taxon>Bacillati</taxon>
        <taxon>Actinomycetota</taxon>
        <taxon>Actinomycetes</taxon>
        <taxon>Streptosporangiales</taxon>
        <taxon>Streptosporangiaceae</taxon>
        <taxon>Acrocarpospora</taxon>
    </lineage>
</organism>
<evidence type="ECO:0000256" key="1">
    <source>
        <dbReference type="SAM" id="MobiDB-lite"/>
    </source>
</evidence>
<dbReference type="EMBL" id="BLAF01000011">
    <property type="protein sequence ID" value="GES19397.1"/>
    <property type="molecule type" value="Genomic_DNA"/>
</dbReference>
<reference evidence="2 3" key="1">
    <citation type="submission" date="2019-10" db="EMBL/GenBank/DDBJ databases">
        <title>Whole genome shotgun sequence of Acrocarpospora pleiomorpha NBRC 16267.</title>
        <authorList>
            <person name="Ichikawa N."/>
            <person name="Kimura A."/>
            <person name="Kitahashi Y."/>
            <person name="Komaki H."/>
            <person name="Oguchi A."/>
        </authorList>
    </citation>
    <scope>NUCLEOTIDE SEQUENCE [LARGE SCALE GENOMIC DNA]</scope>
    <source>
        <strain evidence="2 3">NBRC 16267</strain>
    </source>
</reference>
<sequence length="100" mass="11226">MPSARASPTWQRQRAVQASHSVARIWQRESFQALTWSAFSDSPTLESPAGVSRIIDSIINDHRFLPSTLKVELGITNPPDRNPHKEDLSQRQQEANPSPP</sequence>
<feature type="compositionally biased region" description="Polar residues" evidence="1">
    <location>
        <begin position="90"/>
        <end position="100"/>
    </location>
</feature>
<dbReference type="AlphaFoldDB" id="A0A5M3XCK9"/>
<comment type="caution">
    <text evidence="2">The sequence shown here is derived from an EMBL/GenBank/DDBJ whole genome shotgun (WGS) entry which is preliminary data.</text>
</comment>
<evidence type="ECO:0000313" key="3">
    <source>
        <dbReference type="Proteomes" id="UP000377595"/>
    </source>
</evidence>
<evidence type="ECO:0000313" key="2">
    <source>
        <dbReference type="EMBL" id="GES19397.1"/>
    </source>
</evidence>
<accession>A0A5M3XCK9</accession>
<feature type="region of interest" description="Disordered" evidence="1">
    <location>
        <begin position="73"/>
        <end position="100"/>
    </location>
</feature>
<gene>
    <name evidence="2" type="ORF">Aple_022930</name>
</gene>
<proteinExistence type="predicted"/>
<dbReference type="Proteomes" id="UP000377595">
    <property type="component" value="Unassembled WGS sequence"/>
</dbReference>
<name>A0A5M3XCK9_9ACTN</name>
<keyword evidence="3" id="KW-1185">Reference proteome</keyword>